<name>A0ABR0T9T4_AURPU</name>
<dbReference type="InterPro" id="IPR011009">
    <property type="entry name" value="Kinase-like_dom_sf"/>
</dbReference>
<evidence type="ECO:0000313" key="3">
    <source>
        <dbReference type="Proteomes" id="UP001341245"/>
    </source>
</evidence>
<keyword evidence="3" id="KW-1185">Reference proteome</keyword>
<feature type="domain" description="Aminoglycoside phosphotransferase" evidence="1">
    <location>
        <begin position="95"/>
        <end position="293"/>
    </location>
</feature>
<dbReference type="PANTHER" id="PTHR21310:SF15">
    <property type="entry name" value="AMINOGLYCOSIDE PHOSPHOTRANSFERASE DOMAIN-CONTAINING PROTEIN"/>
    <property type="match status" value="1"/>
</dbReference>
<accession>A0ABR0T9T4</accession>
<proteinExistence type="predicted"/>
<evidence type="ECO:0000313" key="2">
    <source>
        <dbReference type="EMBL" id="KAK6000740.1"/>
    </source>
</evidence>
<gene>
    <name evidence="2" type="ORF">QM012_003465</name>
</gene>
<dbReference type="InterPro" id="IPR051678">
    <property type="entry name" value="AGP_Transferase"/>
</dbReference>
<dbReference type="Pfam" id="PF01636">
    <property type="entry name" value="APH"/>
    <property type="match status" value="1"/>
</dbReference>
<dbReference type="SUPFAM" id="SSF56112">
    <property type="entry name" value="Protein kinase-like (PK-like)"/>
    <property type="match status" value="1"/>
</dbReference>
<dbReference type="EMBL" id="JASGXD010000016">
    <property type="protein sequence ID" value="KAK6000740.1"/>
    <property type="molecule type" value="Genomic_DNA"/>
</dbReference>
<dbReference type="PANTHER" id="PTHR21310">
    <property type="entry name" value="AMINOGLYCOSIDE PHOSPHOTRANSFERASE-RELATED-RELATED"/>
    <property type="match status" value="1"/>
</dbReference>
<reference evidence="2 3" key="1">
    <citation type="submission" date="2023-11" db="EMBL/GenBank/DDBJ databases">
        <title>Draft genome sequence and annotation of the polyextremotolerant black yeast-like fungus Aureobasidium pullulans NRRL 62042.</title>
        <authorList>
            <person name="Dielentheis-Frenken M.R.E."/>
            <person name="Wibberg D."/>
            <person name="Blank L.M."/>
            <person name="Tiso T."/>
        </authorList>
    </citation>
    <scope>NUCLEOTIDE SEQUENCE [LARGE SCALE GENOMIC DNA]</scope>
    <source>
        <strain evidence="2 3">NRRL 62042</strain>
    </source>
</reference>
<comment type="caution">
    <text evidence="2">The sequence shown here is derived from an EMBL/GenBank/DDBJ whole genome shotgun (WGS) entry which is preliminary data.</text>
</comment>
<evidence type="ECO:0000259" key="1">
    <source>
        <dbReference type="Pfam" id="PF01636"/>
    </source>
</evidence>
<organism evidence="2 3">
    <name type="scientific">Aureobasidium pullulans</name>
    <name type="common">Black yeast</name>
    <name type="synonym">Pullularia pullulans</name>
    <dbReference type="NCBI Taxonomy" id="5580"/>
    <lineage>
        <taxon>Eukaryota</taxon>
        <taxon>Fungi</taxon>
        <taxon>Dikarya</taxon>
        <taxon>Ascomycota</taxon>
        <taxon>Pezizomycotina</taxon>
        <taxon>Dothideomycetes</taxon>
        <taxon>Dothideomycetidae</taxon>
        <taxon>Dothideales</taxon>
        <taxon>Saccotheciaceae</taxon>
        <taxon>Aureobasidium</taxon>
    </lineage>
</organism>
<protein>
    <recommendedName>
        <fullName evidence="1">Aminoglycoside phosphotransferase domain-containing protein</fullName>
    </recommendedName>
</protein>
<dbReference type="InterPro" id="IPR002575">
    <property type="entry name" value="Aminoglycoside_PTrfase"/>
</dbReference>
<sequence length="419" mass="47970">MNDDEIYFAKYPAVKERYLEELCNRIDASKLCSHASTLRGGIPCQVELNMRELQTMMGGQNCHAIILFDDQVKWLARFRLTWTSSPPPHVRDYVLQSEVATLAYLHAHTAVPVPAIYDWRRESDPDNPLGVGYIFMQKLEGKPVVWGDMNPAQKTKVMEQLVATFVELEKHPFKKIGSLAFFETTAVGFDIQHLASPGAFRAGAQQSLGPFSSPQEQYHSLLIHSKELMRNGEMQTHLPLELYTSLEYRLHMLDRVWKDVAPTDQFYLKHPDDKGDHILVNQSFEIVGITDWEWTQTVSKAEAFCSPCMMWPVAEFYNGDNELSPDEIQFADMFKQRGRDDLALCIMQGRKVQRFQWLLGPEASLTEREDMLNLLEGLRDALDAKQEWVRCEQKVLQELEADGSLAFVGQMDLKTASSE</sequence>
<dbReference type="Proteomes" id="UP001341245">
    <property type="component" value="Unassembled WGS sequence"/>
</dbReference>